<dbReference type="AlphaFoldDB" id="A0A7Z0J635"/>
<evidence type="ECO:0000313" key="4">
    <source>
        <dbReference type="Proteomes" id="UP000537260"/>
    </source>
</evidence>
<dbReference type="InterPro" id="IPR018649">
    <property type="entry name" value="SHOCT"/>
</dbReference>
<reference evidence="3 4" key="1">
    <citation type="submission" date="2020-07" db="EMBL/GenBank/DDBJ databases">
        <title>Sequencing the genomes of 1000 actinobacteria strains.</title>
        <authorList>
            <person name="Klenk H.-P."/>
        </authorList>
    </citation>
    <scope>NUCLEOTIDE SEQUENCE [LARGE SCALE GENOMIC DNA]</scope>
    <source>
        <strain evidence="3 4">LI1</strain>
    </source>
</reference>
<name>A0A7Z0J635_9MICO</name>
<gene>
    <name evidence="3" type="ORF">HNR05_001597</name>
</gene>
<dbReference type="RefSeq" id="WP_179578504.1">
    <property type="nucleotide sequence ID" value="NZ_JACCFM010000001.1"/>
</dbReference>
<keyword evidence="4" id="KW-1185">Reference proteome</keyword>
<dbReference type="EMBL" id="JACCFM010000001">
    <property type="protein sequence ID" value="NYJ19806.1"/>
    <property type="molecule type" value="Genomic_DNA"/>
</dbReference>
<protein>
    <recommendedName>
        <fullName evidence="2">SHOCT domain-containing protein</fullName>
    </recommendedName>
</protein>
<keyword evidence="1" id="KW-0812">Transmembrane</keyword>
<evidence type="ECO:0000313" key="3">
    <source>
        <dbReference type="EMBL" id="NYJ19806.1"/>
    </source>
</evidence>
<feature type="transmembrane region" description="Helical" evidence="1">
    <location>
        <begin position="6"/>
        <end position="32"/>
    </location>
</feature>
<evidence type="ECO:0000256" key="1">
    <source>
        <dbReference type="SAM" id="Phobius"/>
    </source>
</evidence>
<accession>A0A7Z0J635</accession>
<comment type="caution">
    <text evidence="3">The sequence shown here is derived from an EMBL/GenBank/DDBJ whole genome shotgun (WGS) entry which is preliminary data.</text>
</comment>
<keyword evidence="1" id="KW-0472">Membrane</keyword>
<organism evidence="3 4">
    <name type="scientific">Glaciibacter psychrotolerans</name>
    <dbReference type="NCBI Taxonomy" id="670054"/>
    <lineage>
        <taxon>Bacteria</taxon>
        <taxon>Bacillati</taxon>
        <taxon>Actinomycetota</taxon>
        <taxon>Actinomycetes</taxon>
        <taxon>Micrococcales</taxon>
        <taxon>Microbacteriaceae</taxon>
        <taxon>Glaciibacter</taxon>
    </lineage>
</organism>
<sequence length="92" mass="9965">MLSNLTWWHLLISLGVLAVVAFVIVMIIVAVVRAVRKSAAPPVHSLQVPLGSRPVPSADPTVQLQKLAELRAEGLISDAEHEAKRTEILGRL</sequence>
<evidence type="ECO:0000259" key="2">
    <source>
        <dbReference type="Pfam" id="PF09851"/>
    </source>
</evidence>
<feature type="domain" description="SHOCT" evidence="2">
    <location>
        <begin position="63"/>
        <end position="89"/>
    </location>
</feature>
<dbReference type="Pfam" id="PF09851">
    <property type="entry name" value="SHOCT"/>
    <property type="match status" value="1"/>
</dbReference>
<keyword evidence="1" id="KW-1133">Transmembrane helix</keyword>
<proteinExistence type="predicted"/>
<dbReference type="Proteomes" id="UP000537260">
    <property type="component" value="Unassembled WGS sequence"/>
</dbReference>